<dbReference type="AlphaFoldDB" id="A0A5A5TK60"/>
<keyword evidence="2" id="KW-1185">Reference proteome</keyword>
<evidence type="ECO:0000313" key="2">
    <source>
        <dbReference type="Proteomes" id="UP000322530"/>
    </source>
</evidence>
<sequence>MSLTTALPVQDKVIRHMKTLYCTTITANALRLIRSYEGDVKNGEAIVCHYVHEEPSRDKHGRVVENAFKLYFPNSEAICYSLTGEISHVIQKSA</sequence>
<gene>
    <name evidence="1" type="ORF">KDI_55850</name>
</gene>
<protein>
    <submittedName>
        <fullName evidence="1">Uncharacterized protein</fullName>
    </submittedName>
</protein>
<reference evidence="1 2" key="1">
    <citation type="submission" date="2019-01" db="EMBL/GenBank/DDBJ databases">
        <title>Draft genome sequence of Dictyobacter sp. Uno17.</title>
        <authorList>
            <person name="Wang C.M."/>
            <person name="Zheng Y."/>
            <person name="Sakai Y."/>
            <person name="Abe K."/>
            <person name="Yokota A."/>
            <person name="Yabe S."/>
        </authorList>
    </citation>
    <scope>NUCLEOTIDE SEQUENCE [LARGE SCALE GENOMIC DNA]</scope>
    <source>
        <strain evidence="1 2">Uno17</strain>
    </source>
</reference>
<comment type="caution">
    <text evidence="1">The sequence shown here is derived from an EMBL/GenBank/DDBJ whole genome shotgun (WGS) entry which is preliminary data.</text>
</comment>
<evidence type="ECO:0000313" key="1">
    <source>
        <dbReference type="EMBL" id="GCF12021.1"/>
    </source>
</evidence>
<organism evidence="1 2">
    <name type="scientific">Dictyobacter arantiisoli</name>
    <dbReference type="NCBI Taxonomy" id="2014874"/>
    <lineage>
        <taxon>Bacteria</taxon>
        <taxon>Bacillati</taxon>
        <taxon>Chloroflexota</taxon>
        <taxon>Ktedonobacteria</taxon>
        <taxon>Ktedonobacterales</taxon>
        <taxon>Dictyobacteraceae</taxon>
        <taxon>Dictyobacter</taxon>
    </lineage>
</organism>
<accession>A0A5A5TK60</accession>
<proteinExistence type="predicted"/>
<dbReference type="EMBL" id="BIXY01000213">
    <property type="protein sequence ID" value="GCF12021.1"/>
    <property type="molecule type" value="Genomic_DNA"/>
</dbReference>
<name>A0A5A5TK60_9CHLR</name>
<dbReference type="Proteomes" id="UP000322530">
    <property type="component" value="Unassembled WGS sequence"/>
</dbReference>